<reference evidence="1" key="2">
    <citation type="submission" date="2020-09" db="EMBL/GenBank/DDBJ databases">
        <authorList>
            <person name="Sun Q."/>
            <person name="Ohkuma M."/>
        </authorList>
    </citation>
    <scope>NUCLEOTIDE SEQUENCE</scope>
    <source>
        <strain evidence="1">JCM 4633</strain>
    </source>
</reference>
<dbReference type="AlphaFoldDB" id="A0A918TVT0"/>
<dbReference type="Proteomes" id="UP000646244">
    <property type="component" value="Unassembled WGS sequence"/>
</dbReference>
<name>A0A918TVT0_STRCJ</name>
<accession>A0A918TVT0</accession>
<gene>
    <name evidence="1" type="ORF">GCM10010507_48830</name>
</gene>
<organism evidence="1 2">
    <name type="scientific">Streptomyces cinnamoneus</name>
    <name type="common">Streptoverticillium cinnamoneum</name>
    <dbReference type="NCBI Taxonomy" id="53446"/>
    <lineage>
        <taxon>Bacteria</taxon>
        <taxon>Bacillati</taxon>
        <taxon>Actinomycetota</taxon>
        <taxon>Actinomycetes</taxon>
        <taxon>Kitasatosporales</taxon>
        <taxon>Streptomycetaceae</taxon>
        <taxon>Streptomyces</taxon>
        <taxon>Streptomyces cinnamoneus group</taxon>
    </lineage>
</organism>
<evidence type="ECO:0000313" key="2">
    <source>
        <dbReference type="Proteomes" id="UP000646244"/>
    </source>
</evidence>
<sequence length="52" mass="5780">MIPDPTSFDDYFDAFDCEVCYPSDGSDPFDYPHCCLCGADGSSERPDCVCDR</sequence>
<evidence type="ECO:0000313" key="1">
    <source>
        <dbReference type="EMBL" id="GHC65444.1"/>
    </source>
</evidence>
<protein>
    <submittedName>
        <fullName evidence="1">Uncharacterized protein</fullName>
    </submittedName>
</protein>
<comment type="caution">
    <text evidence="1">The sequence shown here is derived from an EMBL/GenBank/DDBJ whole genome shotgun (WGS) entry which is preliminary data.</text>
</comment>
<dbReference type="EMBL" id="BMVB01000020">
    <property type="protein sequence ID" value="GHC65444.1"/>
    <property type="molecule type" value="Genomic_DNA"/>
</dbReference>
<proteinExistence type="predicted"/>
<dbReference type="RefSeq" id="WP_190112024.1">
    <property type="nucleotide sequence ID" value="NZ_BMVB01000020.1"/>
</dbReference>
<reference evidence="1" key="1">
    <citation type="journal article" date="2014" name="Int. J. Syst. Evol. Microbiol.">
        <title>Complete genome sequence of Corynebacterium casei LMG S-19264T (=DSM 44701T), isolated from a smear-ripened cheese.</title>
        <authorList>
            <consortium name="US DOE Joint Genome Institute (JGI-PGF)"/>
            <person name="Walter F."/>
            <person name="Albersmeier A."/>
            <person name="Kalinowski J."/>
            <person name="Ruckert C."/>
        </authorList>
    </citation>
    <scope>NUCLEOTIDE SEQUENCE</scope>
    <source>
        <strain evidence="1">JCM 4633</strain>
    </source>
</reference>